<name>A0A923HKT7_9BURK</name>
<accession>A0A923HKT7</accession>
<reference evidence="2" key="1">
    <citation type="submission" date="2020-08" db="EMBL/GenBank/DDBJ databases">
        <title>Novel species isolated from subtropical streams in China.</title>
        <authorList>
            <person name="Lu H."/>
        </authorList>
    </citation>
    <scope>NUCLEOTIDE SEQUENCE</scope>
    <source>
        <strain evidence="2">KACC 12607</strain>
    </source>
</reference>
<dbReference type="PANTHER" id="PTHR35936">
    <property type="entry name" value="MEMBRANE-BOUND LYTIC MUREIN TRANSGLYCOSYLASE F"/>
    <property type="match status" value="1"/>
</dbReference>
<organism evidence="2 3">
    <name type="scientific">Undibacterium jejuense</name>
    <dbReference type="NCBI Taxonomy" id="1344949"/>
    <lineage>
        <taxon>Bacteria</taxon>
        <taxon>Pseudomonadati</taxon>
        <taxon>Pseudomonadota</taxon>
        <taxon>Betaproteobacteria</taxon>
        <taxon>Burkholderiales</taxon>
        <taxon>Oxalobacteraceae</taxon>
        <taxon>Undibacterium</taxon>
    </lineage>
</organism>
<protein>
    <submittedName>
        <fullName evidence="2">Transporter substrate-binding domain-containing protein</fullName>
    </submittedName>
</protein>
<feature type="signal peptide" evidence="1">
    <location>
        <begin position="1"/>
        <end position="22"/>
    </location>
</feature>
<keyword evidence="1" id="KW-0732">Signal</keyword>
<proteinExistence type="predicted"/>
<dbReference type="SUPFAM" id="SSF53850">
    <property type="entry name" value="Periplasmic binding protein-like II"/>
    <property type="match status" value="1"/>
</dbReference>
<feature type="chain" id="PRO_5037897236" evidence="1">
    <location>
        <begin position="23"/>
        <end position="250"/>
    </location>
</feature>
<evidence type="ECO:0000313" key="2">
    <source>
        <dbReference type="EMBL" id="MBC3864110.1"/>
    </source>
</evidence>
<dbReference type="AlphaFoldDB" id="A0A923HKT7"/>
<comment type="caution">
    <text evidence="2">The sequence shown here is derived from an EMBL/GenBank/DDBJ whole genome shotgun (WGS) entry which is preliminary data.</text>
</comment>
<dbReference type="EMBL" id="JACOFV010000022">
    <property type="protein sequence ID" value="MBC3864110.1"/>
    <property type="molecule type" value="Genomic_DNA"/>
</dbReference>
<dbReference type="Gene3D" id="3.40.190.10">
    <property type="entry name" value="Periplasmic binding protein-like II"/>
    <property type="match status" value="2"/>
</dbReference>
<evidence type="ECO:0000313" key="3">
    <source>
        <dbReference type="Proteomes" id="UP000634011"/>
    </source>
</evidence>
<evidence type="ECO:0000256" key="1">
    <source>
        <dbReference type="SAM" id="SignalP"/>
    </source>
</evidence>
<gene>
    <name evidence="2" type="ORF">H8K32_18535</name>
</gene>
<dbReference type="Proteomes" id="UP000634011">
    <property type="component" value="Unassembled WGS sequence"/>
</dbReference>
<keyword evidence="3" id="KW-1185">Reference proteome</keyword>
<sequence length="250" mass="28093">MNQQRRLTLLAMASALVSPALAASDPELPLLIWQLTDQFNHPLPTKPTIQRLVDYLGTKAGLRFHLQAYPWNRALKLANEGVAPIWGLSQTPERLQRFVFSHPIYETNVWMLVNKTQTMPFTSLASLAGKRVSTFRGVSYGTEFEAAKNNLFTVEEDSDNLNARLAKLIAGRCDVMLHANHARTAEQVVAELSDYGYDANQLRVMENPLLSEPAYIAILKEKVGSFAMDELNRVIDAGRRNGDVERLLRD</sequence>
<dbReference type="PANTHER" id="PTHR35936:SF25">
    <property type="entry name" value="ABC TRANSPORTER SUBSTRATE-BINDING PROTEIN"/>
    <property type="match status" value="1"/>
</dbReference>